<name>A0A4P8EL93_9RHOB</name>
<dbReference type="RefSeq" id="WP_137195628.1">
    <property type="nucleotide sequence ID" value="NZ_CP039965.1"/>
</dbReference>
<dbReference type="KEGG" id="pseb:EOK75_19315"/>
<evidence type="ECO:0000259" key="1">
    <source>
        <dbReference type="Pfam" id="PF13490"/>
    </source>
</evidence>
<dbReference type="AlphaFoldDB" id="A0A4P8EL93"/>
<evidence type="ECO:0000313" key="2">
    <source>
        <dbReference type="EMBL" id="QCO57817.1"/>
    </source>
</evidence>
<evidence type="ECO:0000313" key="3">
    <source>
        <dbReference type="Proteomes" id="UP000298631"/>
    </source>
</evidence>
<dbReference type="Proteomes" id="UP000298631">
    <property type="component" value="Plasmid unnamed1"/>
</dbReference>
<dbReference type="InterPro" id="IPR027383">
    <property type="entry name" value="Znf_put"/>
</dbReference>
<accession>A0A4P8EL93</accession>
<dbReference type="Pfam" id="PF13490">
    <property type="entry name" value="zf-HC2"/>
    <property type="match status" value="1"/>
</dbReference>
<dbReference type="OrthoDB" id="8374021at2"/>
<protein>
    <submittedName>
        <fullName evidence="2">Zf-HC2 domain-containing protein</fullName>
    </submittedName>
</protein>
<keyword evidence="2" id="KW-0614">Plasmid</keyword>
<gene>
    <name evidence="2" type="ORF">EOK75_19315</name>
</gene>
<reference evidence="2 3" key="1">
    <citation type="submission" date="2019-05" db="EMBL/GenBank/DDBJ databases">
        <title>Pseudorhodobacter turbinis sp. nov., isolated from the gut of the Korean turban shell.</title>
        <authorList>
            <person name="Jeong Y.-S."/>
            <person name="Kang W.-R."/>
            <person name="Bae J.-W."/>
        </authorList>
    </citation>
    <scope>NUCLEOTIDE SEQUENCE [LARGE SCALE GENOMIC DNA]</scope>
    <source>
        <strain evidence="2 3">S12M18</strain>
        <plasmid evidence="2 3">unnamed1</plasmid>
    </source>
</reference>
<organism evidence="2 3">
    <name type="scientific">Pseudorhodobacter turbinis</name>
    <dbReference type="NCBI Taxonomy" id="2500533"/>
    <lineage>
        <taxon>Bacteria</taxon>
        <taxon>Pseudomonadati</taxon>
        <taxon>Pseudomonadota</taxon>
        <taxon>Alphaproteobacteria</taxon>
        <taxon>Rhodobacterales</taxon>
        <taxon>Paracoccaceae</taxon>
        <taxon>Pseudorhodobacter</taxon>
    </lineage>
</organism>
<keyword evidence="3" id="KW-1185">Reference proteome</keyword>
<feature type="domain" description="Putative zinc-finger" evidence="1">
    <location>
        <begin position="4"/>
        <end position="37"/>
    </location>
</feature>
<proteinExistence type="predicted"/>
<geneLocation type="plasmid" evidence="2 3">
    <name>unnamed1</name>
</geneLocation>
<dbReference type="EMBL" id="CP039965">
    <property type="protein sequence ID" value="QCO57817.1"/>
    <property type="molecule type" value="Genomic_DNA"/>
</dbReference>
<sequence>MLSCKEVAARASDLIDGELSTWESLQMRLHLAMCKGCEQFVNQVRTTRDLTRIAVAQSKLDEADDGRISAILSTLREGK</sequence>